<name>A0A9W9NL51_PENCI</name>
<feature type="domain" description="Cucumopine synthase C-terminal helical bundle" evidence="1">
    <location>
        <begin position="171"/>
        <end position="319"/>
    </location>
</feature>
<dbReference type="RefSeq" id="XP_056495672.1">
    <property type="nucleotide sequence ID" value="XM_056648541.1"/>
</dbReference>
<gene>
    <name evidence="2" type="ORF">N7469_009636</name>
</gene>
<dbReference type="OrthoDB" id="4299926at2759"/>
<dbReference type="Gene3D" id="2.40.100.20">
    <property type="match status" value="1"/>
</dbReference>
<dbReference type="EMBL" id="JAPQKT010000009">
    <property type="protein sequence ID" value="KAJ5220749.1"/>
    <property type="molecule type" value="Genomic_DNA"/>
</dbReference>
<accession>A0A9W9NL51</accession>
<dbReference type="InterPro" id="IPR040602">
    <property type="entry name" value="Cucumopine_C"/>
</dbReference>
<reference evidence="2" key="1">
    <citation type="submission" date="2022-11" db="EMBL/GenBank/DDBJ databases">
        <authorList>
            <person name="Petersen C."/>
        </authorList>
    </citation>
    <scope>NUCLEOTIDE SEQUENCE</scope>
    <source>
        <strain evidence="2">IBT 23319</strain>
    </source>
</reference>
<sequence>MSPSNDNKSLRELKIKWPKPNISVTVKMNELNPELVDHLWNTLPYRALQTHALVTGDHLYHLVPSEPLIYTNPQFKCPDRANEPDGTVFLSKFQHLAIKYGQVTEHHPAAPCGNVNPEDLEKLRWLGKEVWKSQLETKEPIEVIVWDASRPDPKPEDLSLRLQRTGVTKEVQNLVREIHNEMDKSWSGISNNINTIHCGQAPDHPGSKNSYFAAMLFSNSEVRTIGYYVLDNILKIAATHSEFNLQHLIALYKELVSVPAEFLGYVGTEFLRDSHRKIDELITLKVESNMNQEEAREDLLAMVSVLAQYVNLLNAQNLLLFPWKHTSEYTIPSD</sequence>
<evidence type="ECO:0000313" key="2">
    <source>
        <dbReference type="EMBL" id="KAJ5220749.1"/>
    </source>
</evidence>
<evidence type="ECO:0000259" key="1">
    <source>
        <dbReference type="Pfam" id="PF18631"/>
    </source>
</evidence>
<dbReference type="Proteomes" id="UP001147733">
    <property type="component" value="Unassembled WGS sequence"/>
</dbReference>
<dbReference type="GeneID" id="81387708"/>
<comment type="caution">
    <text evidence="2">The sequence shown here is derived from an EMBL/GenBank/DDBJ whole genome shotgun (WGS) entry which is preliminary data.</text>
</comment>
<reference evidence="2" key="2">
    <citation type="journal article" date="2023" name="IMA Fungus">
        <title>Comparative genomic study of the Penicillium genus elucidates a diverse pangenome and 15 lateral gene transfer events.</title>
        <authorList>
            <person name="Petersen C."/>
            <person name="Sorensen T."/>
            <person name="Nielsen M.R."/>
            <person name="Sondergaard T.E."/>
            <person name="Sorensen J.L."/>
            <person name="Fitzpatrick D.A."/>
            <person name="Frisvad J.C."/>
            <person name="Nielsen K.L."/>
        </authorList>
    </citation>
    <scope>NUCLEOTIDE SEQUENCE</scope>
    <source>
        <strain evidence="2">IBT 23319</strain>
    </source>
</reference>
<dbReference type="AlphaFoldDB" id="A0A9W9NL51"/>
<dbReference type="Pfam" id="PF18631">
    <property type="entry name" value="Cucumopine_C"/>
    <property type="match status" value="1"/>
</dbReference>
<evidence type="ECO:0000313" key="3">
    <source>
        <dbReference type="Proteomes" id="UP001147733"/>
    </source>
</evidence>
<organism evidence="2 3">
    <name type="scientific">Penicillium citrinum</name>
    <dbReference type="NCBI Taxonomy" id="5077"/>
    <lineage>
        <taxon>Eukaryota</taxon>
        <taxon>Fungi</taxon>
        <taxon>Dikarya</taxon>
        <taxon>Ascomycota</taxon>
        <taxon>Pezizomycotina</taxon>
        <taxon>Eurotiomycetes</taxon>
        <taxon>Eurotiomycetidae</taxon>
        <taxon>Eurotiales</taxon>
        <taxon>Aspergillaceae</taxon>
        <taxon>Penicillium</taxon>
    </lineage>
</organism>
<keyword evidence="3" id="KW-1185">Reference proteome</keyword>
<proteinExistence type="predicted"/>
<protein>
    <recommendedName>
        <fullName evidence="1">Cucumopine synthase C-terminal helical bundle domain-containing protein</fullName>
    </recommendedName>
</protein>